<organism evidence="1 2">
    <name type="scientific">Romanomermis culicivorax</name>
    <name type="common">Nematode worm</name>
    <dbReference type="NCBI Taxonomy" id="13658"/>
    <lineage>
        <taxon>Eukaryota</taxon>
        <taxon>Metazoa</taxon>
        <taxon>Ecdysozoa</taxon>
        <taxon>Nematoda</taxon>
        <taxon>Enoplea</taxon>
        <taxon>Dorylaimia</taxon>
        <taxon>Mermithida</taxon>
        <taxon>Mermithoidea</taxon>
        <taxon>Mermithidae</taxon>
        <taxon>Romanomermis</taxon>
    </lineage>
</organism>
<evidence type="ECO:0000313" key="1">
    <source>
        <dbReference type="Proteomes" id="UP000887565"/>
    </source>
</evidence>
<dbReference type="Proteomes" id="UP000887565">
    <property type="component" value="Unplaced"/>
</dbReference>
<sequence>ILRAINAVYSQLSDFQLSGSQSSTFFFLAHEAIQYIDLLELRNCYMIYSIPTLLSEASFHLFVQTNLTTEDIDDYLKRKWGRNKEVSQVVCELNRQKFEDEIDEISSIASCGRWSDASAVSDFEDIDLNDSNSNPPPPSTTLKVQTSSQFIGEENSALPSNMHRSNLSRLISRSRSPQITVSTISASTPPVAHVSSSLSNVGDSLPVSSAVKKRRHRRYCSNAVMIAPPTSPMGPRPDFGRSTPQFIHSSSDAALTHLERKFSRSNK</sequence>
<reference evidence="2" key="1">
    <citation type="submission" date="2022-11" db="UniProtKB">
        <authorList>
            <consortium name="WormBaseParasite"/>
        </authorList>
    </citation>
    <scope>IDENTIFICATION</scope>
</reference>
<name>A0A915IUQ5_ROMCU</name>
<protein>
    <submittedName>
        <fullName evidence="2">Uncharacterized protein</fullName>
    </submittedName>
</protein>
<keyword evidence="1" id="KW-1185">Reference proteome</keyword>
<dbReference type="AlphaFoldDB" id="A0A915IUQ5"/>
<accession>A0A915IUQ5</accession>
<evidence type="ECO:0000313" key="2">
    <source>
        <dbReference type="WBParaSite" id="nRc.2.0.1.t17124-RA"/>
    </source>
</evidence>
<dbReference type="WBParaSite" id="nRc.2.0.1.t17124-RA">
    <property type="protein sequence ID" value="nRc.2.0.1.t17124-RA"/>
    <property type="gene ID" value="nRc.2.0.1.g17124"/>
</dbReference>
<proteinExistence type="predicted"/>